<dbReference type="GO" id="GO:0160140">
    <property type="term" value="F:23S rRNA pseudouridine(1911/1915/1917) synthase activity"/>
    <property type="evidence" value="ECO:0007669"/>
    <property type="project" value="UniProtKB-EC"/>
</dbReference>
<feature type="domain" description="Pseudouridine synthase RsuA/RluA-like" evidence="2">
    <location>
        <begin position="2"/>
        <end position="91"/>
    </location>
</feature>
<dbReference type="EC" id="5.4.99.23" evidence="3"/>
<dbReference type="Pfam" id="PF00849">
    <property type="entry name" value="PseudoU_synth_2"/>
    <property type="match status" value="1"/>
</dbReference>
<dbReference type="PANTHER" id="PTHR21600:SF44">
    <property type="entry name" value="RIBOSOMAL LARGE SUBUNIT PSEUDOURIDINE SYNTHASE D"/>
    <property type="match status" value="1"/>
</dbReference>
<dbReference type="PANTHER" id="PTHR21600">
    <property type="entry name" value="MITOCHONDRIAL RNA PSEUDOURIDINE SYNTHASE"/>
    <property type="match status" value="1"/>
</dbReference>
<dbReference type="GO" id="GO:0000455">
    <property type="term" value="P:enzyme-directed rRNA pseudouridine synthesis"/>
    <property type="evidence" value="ECO:0007669"/>
    <property type="project" value="TreeGrafter"/>
</dbReference>
<proteinExistence type="inferred from homology"/>
<comment type="similarity">
    <text evidence="1">Belongs to the pseudouridine synthase RluA family.</text>
</comment>
<dbReference type="InterPro" id="IPR006145">
    <property type="entry name" value="PsdUridine_synth_RsuA/RluA"/>
</dbReference>
<dbReference type="AlphaFoldDB" id="A0A645HI76"/>
<keyword evidence="3" id="KW-0413">Isomerase</keyword>
<dbReference type="CDD" id="cd02869">
    <property type="entry name" value="PseudoU_synth_RluA_like"/>
    <property type="match status" value="1"/>
</dbReference>
<sequence>MAHRSLAAQIASHSLLRAYVALVHGHIKELTGTVDAPIARNPNRRKEMAVVPGGRRAVTHYKVLEEYEGYTLLECRLETGRTHQIRVHMAHIGRPVVGDPVYAKDTPDLGGQLLHAARIGFSHPVSGERMEFLSPVPAYFTGYLTKLRSRTIIDCSSIEYLQGVPKG</sequence>
<accession>A0A645HI76</accession>
<evidence type="ECO:0000259" key="2">
    <source>
        <dbReference type="Pfam" id="PF00849"/>
    </source>
</evidence>
<evidence type="ECO:0000256" key="1">
    <source>
        <dbReference type="ARBA" id="ARBA00010876"/>
    </source>
</evidence>
<dbReference type="InterPro" id="IPR020103">
    <property type="entry name" value="PsdUridine_synth_cat_dom_sf"/>
</dbReference>
<gene>
    <name evidence="3" type="primary">rluD_52</name>
    <name evidence="3" type="ORF">SDC9_183326</name>
</gene>
<comment type="caution">
    <text evidence="3">The sequence shown here is derived from an EMBL/GenBank/DDBJ whole genome shotgun (WGS) entry which is preliminary data.</text>
</comment>
<organism evidence="3">
    <name type="scientific">bioreactor metagenome</name>
    <dbReference type="NCBI Taxonomy" id="1076179"/>
    <lineage>
        <taxon>unclassified sequences</taxon>
        <taxon>metagenomes</taxon>
        <taxon>ecological metagenomes</taxon>
    </lineage>
</organism>
<dbReference type="GO" id="GO:0003723">
    <property type="term" value="F:RNA binding"/>
    <property type="evidence" value="ECO:0007669"/>
    <property type="project" value="InterPro"/>
</dbReference>
<dbReference type="Gene3D" id="3.30.2350.10">
    <property type="entry name" value="Pseudouridine synthase"/>
    <property type="match status" value="1"/>
</dbReference>
<reference evidence="3" key="1">
    <citation type="submission" date="2019-08" db="EMBL/GenBank/DDBJ databases">
        <authorList>
            <person name="Kucharzyk K."/>
            <person name="Murdoch R.W."/>
            <person name="Higgins S."/>
            <person name="Loffler F."/>
        </authorList>
    </citation>
    <scope>NUCLEOTIDE SEQUENCE</scope>
</reference>
<name>A0A645HI76_9ZZZZ</name>
<dbReference type="EMBL" id="VSSQ01089638">
    <property type="protein sequence ID" value="MPN35824.1"/>
    <property type="molecule type" value="Genomic_DNA"/>
</dbReference>
<evidence type="ECO:0000313" key="3">
    <source>
        <dbReference type="EMBL" id="MPN35824.1"/>
    </source>
</evidence>
<protein>
    <submittedName>
        <fullName evidence="3">Ribosomal large subunit pseudouridine synthase D</fullName>
        <ecNumber evidence="3">5.4.99.23</ecNumber>
    </submittedName>
</protein>
<dbReference type="InterPro" id="IPR050188">
    <property type="entry name" value="RluA_PseudoU_synthase"/>
</dbReference>
<dbReference type="SUPFAM" id="SSF55120">
    <property type="entry name" value="Pseudouridine synthase"/>
    <property type="match status" value="1"/>
</dbReference>